<evidence type="ECO:0000259" key="1">
    <source>
        <dbReference type="SMART" id="SM00481"/>
    </source>
</evidence>
<dbReference type="OrthoDB" id="9791620at2"/>
<feature type="domain" description="Polymerase/histidinol phosphatase N-terminal" evidence="1">
    <location>
        <begin position="1"/>
        <end position="69"/>
    </location>
</feature>
<dbReference type="Pfam" id="PF13304">
    <property type="entry name" value="AAA_21"/>
    <property type="match status" value="1"/>
</dbReference>
<dbReference type="EMBL" id="RCZC01000001">
    <property type="protein sequence ID" value="TPG56735.1"/>
    <property type="molecule type" value="Genomic_DNA"/>
</dbReference>
<dbReference type="InterPro" id="IPR003959">
    <property type="entry name" value="ATPase_AAA_core"/>
</dbReference>
<dbReference type="Pfam" id="PF02811">
    <property type="entry name" value="PHP"/>
    <property type="match status" value="1"/>
</dbReference>
<dbReference type="GO" id="GO:0035312">
    <property type="term" value="F:5'-3' DNA exonuclease activity"/>
    <property type="evidence" value="ECO:0007669"/>
    <property type="project" value="TreeGrafter"/>
</dbReference>
<dbReference type="AlphaFoldDB" id="A0A502G4G4"/>
<dbReference type="InterPro" id="IPR003141">
    <property type="entry name" value="Pol/His_phosphatase_N"/>
</dbReference>
<dbReference type="InterPro" id="IPR004013">
    <property type="entry name" value="PHP_dom"/>
</dbReference>
<dbReference type="GO" id="GO:0016887">
    <property type="term" value="F:ATP hydrolysis activity"/>
    <property type="evidence" value="ECO:0007669"/>
    <property type="project" value="InterPro"/>
</dbReference>
<dbReference type="Gene3D" id="3.40.50.300">
    <property type="entry name" value="P-loop containing nucleotide triphosphate hydrolases"/>
    <property type="match status" value="2"/>
</dbReference>
<dbReference type="InterPro" id="IPR054787">
    <property type="entry name" value="TrlF_ATPase"/>
</dbReference>
<reference evidence="2 3" key="1">
    <citation type="journal article" date="2019" name="Environ. Microbiol.">
        <title>Species interactions and distinct microbial communities in high Arctic permafrost affected cryosols are associated with the CH4 and CO2 gas fluxes.</title>
        <authorList>
            <person name="Altshuler I."/>
            <person name="Hamel J."/>
            <person name="Turney S."/>
            <person name="Magnuson E."/>
            <person name="Levesque R."/>
            <person name="Greer C."/>
            <person name="Whyte L.G."/>
        </authorList>
    </citation>
    <scope>NUCLEOTIDE SEQUENCE [LARGE SCALE GENOMIC DNA]</scope>
    <source>
        <strain evidence="2 3">E6.1</strain>
    </source>
</reference>
<keyword evidence="3" id="KW-1185">Reference proteome</keyword>
<gene>
    <name evidence="2" type="ORF">EAH76_03380</name>
</gene>
<name>A0A502G4G4_9SPHN</name>
<dbReference type="SUPFAM" id="SSF89550">
    <property type="entry name" value="PHP domain-like"/>
    <property type="match status" value="1"/>
</dbReference>
<dbReference type="InterPro" id="IPR016195">
    <property type="entry name" value="Pol/histidinol_Pase-like"/>
</dbReference>
<dbReference type="GO" id="GO:0005524">
    <property type="term" value="F:ATP binding"/>
    <property type="evidence" value="ECO:0007669"/>
    <property type="project" value="InterPro"/>
</dbReference>
<dbReference type="PANTHER" id="PTHR42924">
    <property type="entry name" value="EXONUCLEASE"/>
    <property type="match status" value="1"/>
</dbReference>
<dbReference type="PANTHER" id="PTHR42924:SF3">
    <property type="entry name" value="POLYMERASE_HISTIDINOL PHOSPHATASE N-TERMINAL DOMAIN-CONTAINING PROTEIN"/>
    <property type="match status" value="1"/>
</dbReference>
<dbReference type="Gene3D" id="3.20.20.140">
    <property type="entry name" value="Metal-dependent hydrolases"/>
    <property type="match status" value="1"/>
</dbReference>
<dbReference type="SMART" id="SM00481">
    <property type="entry name" value="POLIIIAc"/>
    <property type="match status" value="1"/>
</dbReference>
<protein>
    <submittedName>
        <fullName evidence="2">Histidinol-phosphatase</fullName>
    </submittedName>
</protein>
<dbReference type="SUPFAM" id="SSF52540">
    <property type="entry name" value="P-loop containing nucleoside triphosphate hydrolases"/>
    <property type="match status" value="1"/>
</dbReference>
<organism evidence="2 3">
    <name type="scientific">Sphingomonas glacialis</name>
    <dbReference type="NCBI Taxonomy" id="658225"/>
    <lineage>
        <taxon>Bacteria</taxon>
        <taxon>Pseudomonadati</taxon>
        <taxon>Pseudomonadota</taxon>
        <taxon>Alphaproteobacteria</taxon>
        <taxon>Sphingomonadales</taxon>
        <taxon>Sphingomonadaceae</taxon>
        <taxon>Sphingomonas</taxon>
    </lineage>
</organism>
<dbReference type="GO" id="GO:0004534">
    <property type="term" value="F:5'-3' RNA exonuclease activity"/>
    <property type="evidence" value="ECO:0007669"/>
    <property type="project" value="TreeGrafter"/>
</dbReference>
<comment type="caution">
    <text evidence="2">The sequence shown here is derived from an EMBL/GenBank/DDBJ whole genome shotgun (WGS) entry which is preliminary data.</text>
</comment>
<evidence type="ECO:0000313" key="3">
    <source>
        <dbReference type="Proteomes" id="UP000319931"/>
    </source>
</evidence>
<dbReference type="NCBIfam" id="NF045780">
    <property type="entry name" value="TrlF_fam_ATP"/>
    <property type="match status" value="1"/>
</dbReference>
<dbReference type="InterPro" id="IPR027417">
    <property type="entry name" value="P-loop_NTPase"/>
</dbReference>
<sequence length="879" mass="95899">MHIHSFGASHDVKDAGATPAAIVETAHKEGLSIIALTDHNEISNVSAAIEAGRTKGVFVVPGVELSTPEGHLLCYAPTADALERFFGRLQIADRRTNQCRCQTGALQCLELIAAEGGFGVLAHVELDGAFESNLPRFTPAKVDILCHAALQGIEVTKADCPILYDGRDANADRRKTAAERIRRLKLRSEQYLARILNSDAHSLNAVGRNASRDQRITRFKMETPSFEGLRLALETADTRVRIEEGLPAIVPVVQVVHFQGGFLDGEAITFSPNLTCIIGGRGSGKSTAFESVCLLGGPPSEDVTVIDSDVWPDIVTLCYVDETGQHHDLARSKFGDVENLEEPASGANAFPIESYRQGATNEISKRVQDDPLALLTFLDKLIQVEKEIDSEDAIREELVELTPKITKAAGNVARIPERERELKLKSDQLQRLRDGKGVEVIKLQQQLVGEKRARAAIETSLAKLGGAVTSEAITTITADIRASVAEHEIELGAPEASKIATDTATYETAVTGSTAALKKVTADYAAGVKAQIAAWRAKETATQTQIEQKKQELLKHGIRLDMPFIQKLVSDEATARDNVKNLKAWVPELARLHKEHADLLRRRWAARQVVAKHRQAFAIRASEALKGTLSDLFVTLKFDESALAPDAERVIVDAMGWRTLQHLKARALINELTLPVLLECLRKRDTKPITALRNAETNAAVFPQNEAELLLDRIAEPDLLSQLETVAVHDRPKLSVTKKMPGIGGLAKFVPRDFKKLSLGQQQSVLLALMLTSESRAPLIVDQPEDNLDSEFIYKTLVPVIRAAKERRQVIVVTHNANIAVLGDAELIIALKATSEKATVVTRGSIDHPQTCDAACNILEGSREAFDRRAAVYGIAGLG</sequence>
<dbReference type="Proteomes" id="UP000319931">
    <property type="component" value="Unassembled WGS sequence"/>
</dbReference>
<dbReference type="InterPro" id="IPR052018">
    <property type="entry name" value="PHP_domain"/>
</dbReference>
<proteinExistence type="predicted"/>
<evidence type="ECO:0000313" key="2">
    <source>
        <dbReference type="EMBL" id="TPG56735.1"/>
    </source>
</evidence>
<accession>A0A502G4G4</accession>